<dbReference type="PANTHER" id="PTHR43364:SF4">
    <property type="entry name" value="NAD(P)-LINKED OXIDOREDUCTASE SUPERFAMILY PROTEIN"/>
    <property type="match status" value="1"/>
</dbReference>
<evidence type="ECO:0000313" key="4">
    <source>
        <dbReference type="Proteomes" id="UP000017559"/>
    </source>
</evidence>
<evidence type="ECO:0000313" key="3">
    <source>
        <dbReference type="EMBL" id="ESK97242.1"/>
    </source>
</evidence>
<name>V2XTZ9_MONRO</name>
<dbReference type="AlphaFoldDB" id="V2XTZ9"/>
<sequence>MSSSEIPKTINGLKIILGMAGIGDPSSPSCRFPNVEATKELLIAFARRGYRDLDTARNYPPGKPETCEPMMGEALESLQKDADVVKGVPFIIDTKLRFAPPNTHSKEMVEKSIDGSLKALKMEKLHVEYLHGYDETSPIPETCKAMDKAYKEGKFEKFGISNASADVLEQFFETCEAEGLEVKPQVYQGDYSVLSRDCEGKLLDTCRKHGMPYYAYSPAGGGLMNSKAYRERQGGRFDNSNRLGQIYRNQHYKDHLIEAAEKVRELASANGLSGHVLALRWAVWHSKLSEKHGDGIILGASSIEQLNANLDAIESGPLPDTIVHAIEDIWSAAKAKAQQKPQL</sequence>
<dbReference type="Gene3D" id="3.20.20.100">
    <property type="entry name" value="NADP-dependent oxidoreductase domain"/>
    <property type="match status" value="1"/>
</dbReference>
<protein>
    <submittedName>
        <fullName evidence="3">Aldo keto</fullName>
    </submittedName>
</protein>
<feature type="domain" description="NADP-dependent oxidoreductase" evidence="2">
    <location>
        <begin position="14"/>
        <end position="330"/>
    </location>
</feature>
<dbReference type="HOGENOM" id="CLU_023205_1_1_1"/>
<dbReference type="Proteomes" id="UP000017559">
    <property type="component" value="Unassembled WGS sequence"/>
</dbReference>
<dbReference type="InterPro" id="IPR023210">
    <property type="entry name" value="NADP_OxRdtase_dom"/>
</dbReference>
<dbReference type="Pfam" id="PF00248">
    <property type="entry name" value="Aldo_ket_red"/>
    <property type="match status" value="1"/>
</dbReference>
<keyword evidence="4" id="KW-1185">Reference proteome</keyword>
<gene>
    <name evidence="3" type="ORF">Moror_17898</name>
</gene>
<dbReference type="SUPFAM" id="SSF51430">
    <property type="entry name" value="NAD(P)-linked oxidoreductase"/>
    <property type="match status" value="1"/>
</dbReference>
<dbReference type="KEGG" id="mrr:Moror_17898"/>
<organism evidence="3 4">
    <name type="scientific">Moniliophthora roreri (strain MCA 2997)</name>
    <name type="common">Cocoa frosty pod rot fungus</name>
    <name type="synonym">Crinipellis roreri</name>
    <dbReference type="NCBI Taxonomy" id="1381753"/>
    <lineage>
        <taxon>Eukaryota</taxon>
        <taxon>Fungi</taxon>
        <taxon>Dikarya</taxon>
        <taxon>Basidiomycota</taxon>
        <taxon>Agaricomycotina</taxon>
        <taxon>Agaricomycetes</taxon>
        <taxon>Agaricomycetidae</taxon>
        <taxon>Agaricales</taxon>
        <taxon>Marasmiineae</taxon>
        <taxon>Marasmiaceae</taxon>
        <taxon>Moniliophthora</taxon>
    </lineage>
</organism>
<keyword evidence="1" id="KW-0560">Oxidoreductase</keyword>
<evidence type="ECO:0000256" key="1">
    <source>
        <dbReference type="ARBA" id="ARBA00023002"/>
    </source>
</evidence>
<dbReference type="InterPro" id="IPR036812">
    <property type="entry name" value="NAD(P)_OxRdtase_dom_sf"/>
</dbReference>
<dbReference type="EMBL" id="AWSO01000030">
    <property type="protein sequence ID" value="ESK97242.1"/>
    <property type="molecule type" value="Genomic_DNA"/>
</dbReference>
<proteinExistence type="predicted"/>
<accession>V2XTZ9</accession>
<dbReference type="PANTHER" id="PTHR43364">
    <property type="entry name" value="NADH-SPECIFIC METHYLGLYOXAL REDUCTASE-RELATED"/>
    <property type="match status" value="1"/>
</dbReference>
<comment type="caution">
    <text evidence="3">The sequence shown here is derived from an EMBL/GenBank/DDBJ whole genome shotgun (WGS) entry which is preliminary data.</text>
</comment>
<dbReference type="InterPro" id="IPR050523">
    <property type="entry name" value="AKR_Detox_Biosynth"/>
</dbReference>
<dbReference type="GO" id="GO:0016491">
    <property type="term" value="F:oxidoreductase activity"/>
    <property type="evidence" value="ECO:0007669"/>
    <property type="project" value="UniProtKB-KW"/>
</dbReference>
<dbReference type="OrthoDB" id="2310150at2759"/>
<reference evidence="3 4" key="1">
    <citation type="journal article" date="2014" name="BMC Genomics">
        <title>Genome and secretome analysis of the hemibiotrophic fungal pathogen, Moniliophthora roreri, which causes frosty pod rot disease of cacao: mechanisms of the biotrophic and necrotrophic phases.</title>
        <authorList>
            <person name="Meinhardt L.W."/>
            <person name="Costa G.G.L."/>
            <person name="Thomazella D.P.T."/>
            <person name="Teixeira P.J.P.L."/>
            <person name="Carazzolle M.F."/>
            <person name="Schuster S.C."/>
            <person name="Carlson J.E."/>
            <person name="Guiltinan M.J."/>
            <person name="Mieczkowski P."/>
            <person name="Farmer A."/>
            <person name="Ramaraj T."/>
            <person name="Crozier J."/>
            <person name="Davis R.E."/>
            <person name="Shao J."/>
            <person name="Melnick R.L."/>
            <person name="Pereira G.A.G."/>
            <person name="Bailey B.A."/>
        </authorList>
    </citation>
    <scope>NUCLEOTIDE SEQUENCE [LARGE SCALE GENOMIC DNA]</scope>
    <source>
        <strain evidence="3 4">MCA 2997</strain>
    </source>
</reference>
<dbReference type="CDD" id="cd19075">
    <property type="entry name" value="AKR_AKR7A1-5"/>
    <property type="match status" value="1"/>
</dbReference>
<evidence type="ECO:0000259" key="2">
    <source>
        <dbReference type="Pfam" id="PF00248"/>
    </source>
</evidence>